<comment type="caution">
    <text evidence="2">The sequence shown here is derived from an EMBL/GenBank/DDBJ whole genome shotgun (WGS) entry which is preliminary data.</text>
</comment>
<evidence type="ECO:0000256" key="1">
    <source>
        <dbReference type="SAM" id="MobiDB-lite"/>
    </source>
</evidence>
<feature type="compositionally biased region" description="Basic and acidic residues" evidence="1">
    <location>
        <begin position="58"/>
        <end position="69"/>
    </location>
</feature>
<reference evidence="3" key="1">
    <citation type="submission" date="2019-06" db="EMBL/GenBank/DDBJ databases">
        <title>Gordonia isolated from sludge of a wastewater treatment plant.</title>
        <authorList>
            <person name="Tamura T."/>
            <person name="Aoyama K."/>
            <person name="Kang Y."/>
            <person name="Saito S."/>
            <person name="Akiyama N."/>
            <person name="Yazawa K."/>
            <person name="Gonoi T."/>
            <person name="Mikami Y."/>
        </authorList>
    </citation>
    <scope>NUCLEOTIDE SEQUENCE [LARGE SCALE GENOMIC DNA]</scope>
    <source>
        <strain evidence="3">NBRC 107697</strain>
    </source>
</reference>
<dbReference type="AlphaFoldDB" id="A0A7I9V0G0"/>
<feature type="compositionally biased region" description="Low complexity" evidence="1">
    <location>
        <begin position="46"/>
        <end position="57"/>
    </location>
</feature>
<protein>
    <submittedName>
        <fullName evidence="2">Uncharacterized protein</fullName>
    </submittedName>
</protein>
<name>A0A7I9V0G0_9ACTN</name>
<organism evidence="2 3">
    <name type="scientific">Gordonia crocea</name>
    <dbReference type="NCBI Taxonomy" id="589162"/>
    <lineage>
        <taxon>Bacteria</taxon>
        <taxon>Bacillati</taxon>
        <taxon>Actinomycetota</taxon>
        <taxon>Actinomycetes</taxon>
        <taxon>Mycobacteriales</taxon>
        <taxon>Gordoniaceae</taxon>
        <taxon>Gordonia</taxon>
    </lineage>
</organism>
<dbReference type="Proteomes" id="UP000444980">
    <property type="component" value="Unassembled WGS sequence"/>
</dbReference>
<evidence type="ECO:0000313" key="3">
    <source>
        <dbReference type="Proteomes" id="UP000444980"/>
    </source>
</evidence>
<proteinExistence type="predicted"/>
<dbReference type="EMBL" id="BJOU01000003">
    <property type="protein sequence ID" value="GED98623.1"/>
    <property type="molecule type" value="Genomic_DNA"/>
</dbReference>
<evidence type="ECO:0000313" key="2">
    <source>
        <dbReference type="EMBL" id="GED98623.1"/>
    </source>
</evidence>
<keyword evidence="3" id="KW-1185">Reference proteome</keyword>
<feature type="region of interest" description="Disordered" evidence="1">
    <location>
        <begin position="46"/>
        <end position="69"/>
    </location>
</feature>
<gene>
    <name evidence="2" type="ORF">nbrc107697_26620</name>
</gene>
<accession>A0A7I9V0G0</accession>
<sequence>MAHTGMDQAAGIKHFERFDDGAGVLGVDLERRGELAADESADAQAQVLDVGVGAQQGDGDRAAEGRRRR</sequence>